<dbReference type="PANTHER" id="PTHR30363">
    <property type="entry name" value="HTH-TYPE TRANSCRIPTIONAL REGULATOR SRLR-RELATED"/>
    <property type="match status" value="1"/>
</dbReference>
<evidence type="ECO:0000313" key="5">
    <source>
        <dbReference type="EMBL" id="TCZ63237.1"/>
    </source>
</evidence>
<dbReference type="PRINTS" id="PR00037">
    <property type="entry name" value="HTHLACR"/>
</dbReference>
<dbReference type="GO" id="GO:0003677">
    <property type="term" value="F:DNA binding"/>
    <property type="evidence" value="ECO:0007669"/>
    <property type="project" value="UniProtKB-KW"/>
</dbReference>
<dbReference type="EMBL" id="SKBM01000008">
    <property type="protein sequence ID" value="TCZ63237.1"/>
    <property type="molecule type" value="Genomic_DNA"/>
</dbReference>
<dbReference type="Proteomes" id="UP000295023">
    <property type="component" value="Unassembled WGS sequence"/>
</dbReference>
<feature type="domain" description="HTH deoR-type" evidence="4">
    <location>
        <begin position="3"/>
        <end position="58"/>
    </location>
</feature>
<dbReference type="InterPro" id="IPR037171">
    <property type="entry name" value="NagB/RpiA_transferase-like"/>
</dbReference>
<keyword evidence="6" id="KW-1185">Reference proteome</keyword>
<comment type="caution">
    <text evidence="5">The sequence shown here is derived from an EMBL/GenBank/DDBJ whole genome shotgun (WGS) entry which is preliminary data.</text>
</comment>
<evidence type="ECO:0000256" key="2">
    <source>
        <dbReference type="ARBA" id="ARBA00023125"/>
    </source>
</evidence>
<proteinExistence type="predicted"/>
<dbReference type="PANTHER" id="PTHR30363:SF44">
    <property type="entry name" value="AGA OPERON TRANSCRIPTIONAL REPRESSOR-RELATED"/>
    <property type="match status" value="1"/>
</dbReference>
<dbReference type="InterPro" id="IPR014036">
    <property type="entry name" value="DeoR-like_C"/>
</dbReference>
<gene>
    <name evidence="5" type="ORF">EXY23_10420</name>
</gene>
<keyword evidence="3" id="KW-0804">Transcription</keyword>
<keyword evidence="2" id="KW-0238">DNA-binding</keyword>
<protein>
    <submittedName>
        <fullName evidence="5">DeoR/GlpR transcriptional regulator</fullName>
    </submittedName>
</protein>
<evidence type="ECO:0000259" key="4">
    <source>
        <dbReference type="PROSITE" id="PS51000"/>
    </source>
</evidence>
<dbReference type="GO" id="GO:0003700">
    <property type="term" value="F:DNA-binding transcription factor activity"/>
    <property type="evidence" value="ECO:0007669"/>
    <property type="project" value="InterPro"/>
</dbReference>
<organism evidence="5 6">
    <name type="scientific">Roseicella aquatilis</name>
    <dbReference type="NCBI Taxonomy" id="2527868"/>
    <lineage>
        <taxon>Bacteria</taxon>
        <taxon>Pseudomonadati</taxon>
        <taxon>Pseudomonadota</taxon>
        <taxon>Alphaproteobacteria</taxon>
        <taxon>Acetobacterales</taxon>
        <taxon>Roseomonadaceae</taxon>
        <taxon>Roseicella</taxon>
    </lineage>
</organism>
<dbReference type="RefSeq" id="WP_132288133.1">
    <property type="nucleotide sequence ID" value="NZ_SKBM01000008.1"/>
</dbReference>
<dbReference type="SUPFAM" id="SSF100950">
    <property type="entry name" value="NagB/RpiA/CoA transferase-like"/>
    <property type="match status" value="1"/>
</dbReference>
<dbReference type="SMART" id="SM00420">
    <property type="entry name" value="HTH_DEOR"/>
    <property type="match status" value="1"/>
</dbReference>
<dbReference type="InterPro" id="IPR018356">
    <property type="entry name" value="Tscrpt_reg_HTH_DeoR_CS"/>
</dbReference>
<dbReference type="Gene3D" id="3.40.50.1360">
    <property type="match status" value="1"/>
</dbReference>
<sequence length="254" mass="26263">MRRNGARRDAILAALATGETDVDGLAARFGVSPSTIRRDLQHLSARRAIARTYGGAILAPAAEEQSLLAREGINRAAKAAIAAAALALVAEGETLILDGGSTVEAFGRLLRGRRHRVITNNLALIPMLADAPGIELLVLGGAVRPISMSTAGPLAEAALRCLTADRLLTSADGLAPGLGLCEATLEQVSLKSLMMRRAAAVTVLADASKLGRTGQPCWAPLPARWTLVTDAPAEVAEGFAAEGARVVVARVLAE</sequence>
<evidence type="ECO:0000256" key="3">
    <source>
        <dbReference type="ARBA" id="ARBA00023163"/>
    </source>
</evidence>
<accession>A0A4R4DRZ1</accession>
<dbReference type="InterPro" id="IPR036390">
    <property type="entry name" value="WH_DNA-bd_sf"/>
</dbReference>
<dbReference type="OrthoDB" id="31600at2"/>
<dbReference type="Pfam" id="PF08220">
    <property type="entry name" value="HTH_DeoR"/>
    <property type="match status" value="1"/>
</dbReference>
<dbReference type="InterPro" id="IPR001034">
    <property type="entry name" value="DeoR_HTH"/>
</dbReference>
<dbReference type="PROSITE" id="PS51000">
    <property type="entry name" value="HTH_DEOR_2"/>
    <property type="match status" value="1"/>
</dbReference>
<dbReference type="PROSITE" id="PS00894">
    <property type="entry name" value="HTH_DEOR_1"/>
    <property type="match status" value="1"/>
</dbReference>
<dbReference type="InterPro" id="IPR050313">
    <property type="entry name" value="Carb_Metab_HTH_regulators"/>
</dbReference>
<name>A0A4R4DRZ1_9PROT</name>
<dbReference type="SUPFAM" id="SSF46785">
    <property type="entry name" value="Winged helix' DNA-binding domain"/>
    <property type="match status" value="1"/>
</dbReference>
<dbReference type="AlphaFoldDB" id="A0A4R4DRZ1"/>
<reference evidence="5 6" key="1">
    <citation type="submission" date="2019-03" db="EMBL/GenBank/DDBJ databases">
        <title>Paracraurococcus aquatilis NE82 genome sequence.</title>
        <authorList>
            <person name="Zhao Y."/>
            <person name="Du Z."/>
        </authorList>
    </citation>
    <scope>NUCLEOTIDE SEQUENCE [LARGE SCALE GENOMIC DNA]</scope>
    <source>
        <strain evidence="5 6">NE82</strain>
    </source>
</reference>
<evidence type="ECO:0000313" key="6">
    <source>
        <dbReference type="Proteomes" id="UP000295023"/>
    </source>
</evidence>
<dbReference type="SMART" id="SM01134">
    <property type="entry name" value="DeoRC"/>
    <property type="match status" value="1"/>
</dbReference>
<dbReference type="Pfam" id="PF00455">
    <property type="entry name" value="DeoRC"/>
    <property type="match status" value="1"/>
</dbReference>
<keyword evidence="1" id="KW-0805">Transcription regulation</keyword>
<evidence type="ECO:0000256" key="1">
    <source>
        <dbReference type="ARBA" id="ARBA00023015"/>
    </source>
</evidence>